<gene>
    <name evidence="1" type="ORF">K437DRAFT_254703</name>
</gene>
<protein>
    <submittedName>
        <fullName evidence="1">Uncharacterized protein</fullName>
    </submittedName>
</protein>
<dbReference type="HOGENOM" id="CLU_2198820_0_0_1"/>
<keyword evidence="2" id="KW-1185">Reference proteome</keyword>
<evidence type="ECO:0000313" key="2">
    <source>
        <dbReference type="Proteomes" id="UP000027361"/>
    </source>
</evidence>
<name>A0A066WHH7_TILAU</name>
<dbReference type="GeneID" id="25263950"/>
<sequence>MPALCTSFISQDNRRLTILKALIAHLTLPLSPTFIALVCLVSCPYPVAAQQTRIAASRCRDDESFHVCNLDTRIVIPLLWTAAVIIQSVREDALRISCGACLFVKGAT</sequence>
<comment type="caution">
    <text evidence="1">The sequence shown here is derived from an EMBL/GenBank/DDBJ whole genome shotgun (WGS) entry which is preliminary data.</text>
</comment>
<dbReference type="AlphaFoldDB" id="A0A066WHH7"/>
<evidence type="ECO:0000313" key="1">
    <source>
        <dbReference type="EMBL" id="KDN51968.1"/>
    </source>
</evidence>
<dbReference type="RefSeq" id="XP_013244829.1">
    <property type="nucleotide sequence ID" value="XM_013389375.1"/>
</dbReference>
<dbReference type="Proteomes" id="UP000027361">
    <property type="component" value="Unassembled WGS sequence"/>
</dbReference>
<organism evidence="1 2">
    <name type="scientific">Tilletiaria anomala (strain ATCC 24038 / CBS 436.72 / UBC 951)</name>
    <dbReference type="NCBI Taxonomy" id="1037660"/>
    <lineage>
        <taxon>Eukaryota</taxon>
        <taxon>Fungi</taxon>
        <taxon>Dikarya</taxon>
        <taxon>Basidiomycota</taxon>
        <taxon>Ustilaginomycotina</taxon>
        <taxon>Exobasidiomycetes</taxon>
        <taxon>Georgefischeriales</taxon>
        <taxon>Tilletiariaceae</taxon>
        <taxon>Tilletiaria</taxon>
    </lineage>
</organism>
<dbReference type="EMBL" id="JMSN01000015">
    <property type="protein sequence ID" value="KDN51968.1"/>
    <property type="molecule type" value="Genomic_DNA"/>
</dbReference>
<proteinExistence type="predicted"/>
<dbReference type="InParanoid" id="A0A066WHH7"/>
<accession>A0A066WHH7</accession>
<reference evidence="1 2" key="1">
    <citation type="submission" date="2014-05" db="EMBL/GenBank/DDBJ databases">
        <title>Draft genome sequence of a rare smut relative, Tilletiaria anomala UBC 951.</title>
        <authorList>
            <consortium name="DOE Joint Genome Institute"/>
            <person name="Toome M."/>
            <person name="Kuo A."/>
            <person name="Henrissat B."/>
            <person name="Lipzen A."/>
            <person name="Tritt A."/>
            <person name="Yoshinaga Y."/>
            <person name="Zane M."/>
            <person name="Barry K."/>
            <person name="Grigoriev I.V."/>
            <person name="Spatafora J.W."/>
            <person name="Aimea M.C."/>
        </authorList>
    </citation>
    <scope>NUCLEOTIDE SEQUENCE [LARGE SCALE GENOMIC DNA]</scope>
    <source>
        <strain evidence="1 2">UBC 951</strain>
    </source>
</reference>